<dbReference type="SUPFAM" id="SSF52467">
    <property type="entry name" value="DHS-like NAD/FAD-binding domain"/>
    <property type="match status" value="1"/>
</dbReference>
<dbReference type="CDD" id="cd07035">
    <property type="entry name" value="TPP_PYR_POX_like"/>
    <property type="match status" value="1"/>
</dbReference>
<gene>
    <name evidence="4" type="ORF">S01H1_50436</name>
</gene>
<comment type="caution">
    <text evidence="4">The sequence shown here is derived from an EMBL/GenBank/DDBJ whole genome shotgun (WGS) entry which is preliminary data.</text>
</comment>
<accession>X0WBS4</accession>
<comment type="cofactor">
    <cofactor evidence="1">
        <name>thiamine diphosphate</name>
        <dbReference type="ChEBI" id="CHEBI:58937"/>
    </cofactor>
</comment>
<organism evidence="4">
    <name type="scientific">marine sediment metagenome</name>
    <dbReference type="NCBI Taxonomy" id="412755"/>
    <lineage>
        <taxon>unclassified sequences</taxon>
        <taxon>metagenomes</taxon>
        <taxon>ecological metagenomes</taxon>
    </lineage>
</organism>
<dbReference type="GO" id="GO:0003984">
    <property type="term" value="F:acetolactate synthase activity"/>
    <property type="evidence" value="ECO:0007669"/>
    <property type="project" value="TreeGrafter"/>
</dbReference>
<protein>
    <recommendedName>
        <fullName evidence="3">Thiamine pyrophosphate enzyme central domain-containing protein</fullName>
    </recommendedName>
</protein>
<dbReference type="EMBL" id="BARS01032498">
    <property type="protein sequence ID" value="GAG28100.1"/>
    <property type="molecule type" value="Genomic_DNA"/>
</dbReference>
<dbReference type="GO" id="GO:0030976">
    <property type="term" value="F:thiamine pyrophosphate binding"/>
    <property type="evidence" value="ECO:0007669"/>
    <property type="project" value="InterPro"/>
</dbReference>
<dbReference type="SUPFAM" id="SSF52518">
    <property type="entry name" value="Thiamin diphosphate-binding fold (THDP-binding)"/>
    <property type="match status" value="1"/>
</dbReference>
<dbReference type="GO" id="GO:0009097">
    <property type="term" value="P:isoleucine biosynthetic process"/>
    <property type="evidence" value="ECO:0007669"/>
    <property type="project" value="TreeGrafter"/>
</dbReference>
<dbReference type="PANTHER" id="PTHR18968:SF166">
    <property type="entry name" value="2-HYDROXYACYL-COA LYASE 2"/>
    <property type="match status" value="1"/>
</dbReference>
<feature type="non-terminal residue" evidence="4">
    <location>
        <position position="1"/>
    </location>
</feature>
<dbReference type="InterPro" id="IPR045229">
    <property type="entry name" value="TPP_enz"/>
</dbReference>
<evidence type="ECO:0000313" key="4">
    <source>
        <dbReference type="EMBL" id="GAG28100.1"/>
    </source>
</evidence>
<dbReference type="GO" id="GO:0009099">
    <property type="term" value="P:L-valine biosynthetic process"/>
    <property type="evidence" value="ECO:0007669"/>
    <property type="project" value="TreeGrafter"/>
</dbReference>
<feature type="domain" description="Thiamine pyrophosphate enzyme central" evidence="3">
    <location>
        <begin position="77"/>
        <end position="209"/>
    </location>
</feature>
<dbReference type="GO" id="GO:0000287">
    <property type="term" value="F:magnesium ion binding"/>
    <property type="evidence" value="ECO:0007669"/>
    <property type="project" value="InterPro"/>
</dbReference>
<dbReference type="Gene3D" id="3.40.50.1220">
    <property type="entry name" value="TPP-binding domain"/>
    <property type="match status" value="1"/>
</dbReference>
<dbReference type="AlphaFoldDB" id="X0WBS4"/>
<comment type="similarity">
    <text evidence="2">Belongs to the TPP enzyme family.</text>
</comment>
<feature type="non-terminal residue" evidence="4">
    <location>
        <position position="261"/>
    </location>
</feature>
<sequence>ALFKPITKYQKSIRRIEEIPDAVHKIFREVSSGRPQPVVLEIFSDAFYDNIEEDQISILPSNQYRAIEKPAVDSSLINESLELLISAKKPLIVSGGGVLRAEAWNELKELAEYLQIPVVTSHGGIGSISNKSKCSLGVLSLTSVQATTGADAVLALGVKFSYTLALGKPPAWKDSQKLIHVDIDPSIIGRSKPITLGIVADCKQYLIQLLAELKKSNRVEKRDWLETLTAIKKRDQTASIKKANNDEIPINPVRLIKEIYE</sequence>
<proteinExistence type="inferred from homology"/>
<dbReference type="InterPro" id="IPR012000">
    <property type="entry name" value="Thiamin_PyroP_enz_cen_dom"/>
</dbReference>
<dbReference type="GO" id="GO:0050660">
    <property type="term" value="F:flavin adenine dinucleotide binding"/>
    <property type="evidence" value="ECO:0007669"/>
    <property type="project" value="TreeGrafter"/>
</dbReference>
<dbReference type="Pfam" id="PF00205">
    <property type="entry name" value="TPP_enzyme_M"/>
    <property type="match status" value="1"/>
</dbReference>
<dbReference type="Gene3D" id="3.40.50.970">
    <property type="match status" value="1"/>
</dbReference>
<dbReference type="PANTHER" id="PTHR18968">
    <property type="entry name" value="THIAMINE PYROPHOSPHATE ENZYMES"/>
    <property type="match status" value="1"/>
</dbReference>
<dbReference type="InterPro" id="IPR029061">
    <property type="entry name" value="THDP-binding"/>
</dbReference>
<evidence type="ECO:0000256" key="1">
    <source>
        <dbReference type="ARBA" id="ARBA00001964"/>
    </source>
</evidence>
<evidence type="ECO:0000256" key="2">
    <source>
        <dbReference type="ARBA" id="ARBA00007812"/>
    </source>
</evidence>
<dbReference type="InterPro" id="IPR029035">
    <property type="entry name" value="DHS-like_NAD/FAD-binding_dom"/>
</dbReference>
<reference evidence="4" key="1">
    <citation type="journal article" date="2014" name="Front. Microbiol.">
        <title>High frequency of phylogenetically diverse reductive dehalogenase-homologous genes in deep subseafloor sedimentary metagenomes.</title>
        <authorList>
            <person name="Kawai M."/>
            <person name="Futagami T."/>
            <person name="Toyoda A."/>
            <person name="Takaki Y."/>
            <person name="Nishi S."/>
            <person name="Hori S."/>
            <person name="Arai W."/>
            <person name="Tsubouchi T."/>
            <person name="Morono Y."/>
            <person name="Uchiyama I."/>
            <person name="Ito T."/>
            <person name="Fujiyama A."/>
            <person name="Inagaki F."/>
            <person name="Takami H."/>
        </authorList>
    </citation>
    <scope>NUCLEOTIDE SEQUENCE</scope>
    <source>
        <strain evidence="4">Expedition CK06-06</strain>
    </source>
</reference>
<name>X0WBS4_9ZZZZ</name>
<dbReference type="GO" id="GO:0005948">
    <property type="term" value="C:acetolactate synthase complex"/>
    <property type="evidence" value="ECO:0007669"/>
    <property type="project" value="TreeGrafter"/>
</dbReference>
<evidence type="ECO:0000259" key="3">
    <source>
        <dbReference type="Pfam" id="PF00205"/>
    </source>
</evidence>